<gene>
    <name evidence="2" type="ORF">AMD01_09945</name>
</gene>
<accession>A0A0M0L678</accession>
<proteinExistence type="predicted"/>
<dbReference type="Gene3D" id="3.40.630.30">
    <property type="match status" value="1"/>
</dbReference>
<keyword evidence="3" id="KW-1185">Reference proteome</keyword>
<dbReference type="AlphaFoldDB" id="A0A0M0L678"/>
<dbReference type="InterPro" id="IPR016181">
    <property type="entry name" value="Acyl_CoA_acyltransferase"/>
</dbReference>
<dbReference type="PROSITE" id="PS51186">
    <property type="entry name" value="GNAT"/>
    <property type="match status" value="1"/>
</dbReference>
<name>A0A0M0L678_9BACI</name>
<dbReference type="SUPFAM" id="SSF55729">
    <property type="entry name" value="Acyl-CoA N-acyltransferases (Nat)"/>
    <property type="match status" value="1"/>
</dbReference>
<dbReference type="STRING" id="284581.AMD01_09945"/>
<evidence type="ECO:0000313" key="3">
    <source>
        <dbReference type="Proteomes" id="UP000037558"/>
    </source>
</evidence>
<feature type="domain" description="N-acetyltransferase" evidence="1">
    <location>
        <begin position="5"/>
        <end position="147"/>
    </location>
</feature>
<organism evidence="2 3">
    <name type="scientific">Priestia koreensis</name>
    <dbReference type="NCBI Taxonomy" id="284581"/>
    <lineage>
        <taxon>Bacteria</taxon>
        <taxon>Bacillati</taxon>
        <taxon>Bacillota</taxon>
        <taxon>Bacilli</taxon>
        <taxon>Bacillales</taxon>
        <taxon>Bacillaceae</taxon>
        <taxon>Priestia</taxon>
    </lineage>
</organism>
<dbReference type="EMBL" id="LILC01000013">
    <property type="protein sequence ID" value="KOO46178.1"/>
    <property type="molecule type" value="Genomic_DNA"/>
</dbReference>
<evidence type="ECO:0000313" key="2">
    <source>
        <dbReference type="EMBL" id="KOO46178.1"/>
    </source>
</evidence>
<dbReference type="CDD" id="cd04301">
    <property type="entry name" value="NAT_SF"/>
    <property type="match status" value="1"/>
</dbReference>
<protein>
    <recommendedName>
        <fullName evidence="1">N-acetyltransferase domain-containing protein</fullName>
    </recommendedName>
</protein>
<evidence type="ECO:0000259" key="1">
    <source>
        <dbReference type="PROSITE" id="PS51186"/>
    </source>
</evidence>
<dbReference type="Pfam" id="PF13527">
    <property type="entry name" value="Acetyltransf_9"/>
    <property type="match status" value="1"/>
</dbReference>
<dbReference type="GO" id="GO:0016747">
    <property type="term" value="F:acyltransferase activity, transferring groups other than amino-acyl groups"/>
    <property type="evidence" value="ECO:0007669"/>
    <property type="project" value="InterPro"/>
</dbReference>
<dbReference type="Proteomes" id="UP000037558">
    <property type="component" value="Unassembled WGS sequence"/>
</dbReference>
<dbReference type="RefSeq" id="WP_053401247.1">
    <property type="nucleotide sequence ID" value="NZ_LILC01000013.1"/>
</dbReference>
<comment type="caution">
    <text evidence="2">The sequence shown here is derived from an EMBL/GenBank/DDBJ whole genome shotgun (WGS) entry which is preliminary data.</text>
</comment>
<reference evidence="3" key="1">
    <citation type="submission" date="2015-08" db="EMBL/GenBank/DDBJ databases">
        <title>Fjat-14210 dsm16467.</title>
        <authorList>
            <person name="Liu B."/>
            <person name="Wang J."/>
            <person name="Zhu Y."/>
            <person name="Liu G."/>
            <person name="Chen Q."/>
            <person name="Chen Z."/>
            <person name="Lan J."/>
            <person name="Che J."/>
            <person name="Ge C."/>
            <person name="Shi H."/>
            <person name="Pan Z."/>
            <person name="Liu X."/>
        </authorList>
    </citation>
    <scope>NUCLEOTIDE SEQUENCE [LARGE SCALE GENOMIC DNA]</scope>
    <source>
        <strain evidence="3">DSM 16467</strain>
    </source>
</reference>
<dbReference type="PATRIC" id="fig|284581.3.peg.2068"/>
<dbReference type="OrthoDB" id="9804948at2"/>
<sequence>MDSVEFVHSYKHDQALRDSFNALATKTFGLNFEAYYQHGYWSERYNPYSLVNESGEIVANVSVNMLSLLIHNKETQAIQIGTVMTDERYRYKGYSTWLMKKVMEDFAHVDVMYLYANQSVLDFYPKFGFLPKQETLYTYPVVKREVESSAPKKLSGHSTADRYFIYQKAQNRSAISTCFSTVYAAELVMFYCLYVFPDHLYYVEKENAIVIAQHEGAVLHLFDVISEQKVDLETVIHSLVLENTTKVILHFTPSDDLACEKEVYEDSNVLFVRQEGELFPKEFKHPMTSQA</sequence>
<dbReference type="InterPro" id="IPR000182">
    <property type="entry name" value="GNAT_dom"/>
</dbReference>